<dbReference type="AlphaFoldDB" id="A0A0A1UG75"/>
<organism evidence="7 8">
    <name type="scientific">Entamoeba invadens IP1</name>
    <dbReference type="NCBI Taxonomy" id="370355"/>
    <lineage>
        <taxon>Eukaryota</taxon>
        <taxon>Amoebozoa</taxon>
        <taxon>Evosea</taxon>
        <taxon>Archamoebae</taxon>
        <taxon>Mastigamoebida</taxon>
        <taxon>Entamoebidae</taxon>
        <taxon>Entamoeba</taxon>
    </lineage>
</organism>
<dbReference type="EMBL" id="KB206184">
    <property type="protein sequence ID" value="ELP94585.1"/>
    <property type="molecule type" value="Genomic_DNA"/>
</dbReference>
<dbReference type="PANTHER" id="PTHR42715">
    <property type="entry name" value="BETA-GLUCOSIDASE"/>
    <property type="match status" value="1"/>
</dbReference>
<comment type="catalytic activity">
    <reaction evidence="1">
        <text>Hydrolysis of terminal, non-reducing beta-D-glucosyl residues with release of beta-D-glucose.</text>
        <dbReference type="EC" id="3.2.1.21"/>
    </reaction>
</comment>
<evidence type="ECO:0000256" key="1">
    <source>
        <dbReference type="ARBA" id="ARBA00000448"/>
    </source>
</evidence>
<dbReference type="GeneID" id="14893633"/>
<sequence>MSSENTGAELSEYQKLRLIVGEYITVMSPIFHGPSFLEMRNFKVGCAGMTYPIENVSPAINMCDGPNGLRIGISMFVKNKTAFPTGMCLAATFDTKLAELEGEAIGAECVEENIGVLLGPAINICRHPLAGRNYECFSEDPRVAGEIGAYYIKGIQNNGISACVKHFIANNQETSREYVDVKMSERAFREIYLEPFRIAIEEGKPMALMTSYNKINGEYAGERREFYEVLREELHYDGIIMTDWYACKDTVKMVLMGNNLIELGV</sequence>
<dbReference type="PANTHER" id="PTHR42715:SF10">
    <property type="entry name" value="BETA-GLUCOSIDASE"/>
    <property type="match status" value="1"/>
</dbReference>
<dbReference type="EC" id="3.2.1.21" evidence="3"/>
<comment type="similarity">
    <text evidence="2">Belongs to the glycosyl hydrolase 3 family.</text>
</comment>
<dbReference type="OrthoDB" id="25959at2759"/>
<protein>
    <recommendedName>
        <fullName evidence="3">beta-glucosidase</fullName>
        <ecNumber evidence="3">3.2.1.21</ecNumber>
    </recommendedName>
</protein>
<dbReference type="GO" id="GO:0005975">
    <property type="term" value="P:carbohydrate metabolic process"/>
    <property type="evidence" value="ECO:0007669"/>
    <property type="project" value="InterPro"/>
</dbReference>
<dbReference type="GO" id="GO:0008422">
    <property type="term" value="F:beta-glucosidase activity"/>
    <property type="evidence" value="ECO:0007669"/>
    <property type="project" value="UniProtKB-EC"/>
</dbReference>
<dbReference type="Proteomes" id="UP000014680">
    <property type="component" value="Unassembled WGS sequence"/>
</dbReference>
<evidence type="ECO:0000256" key="4">
    <source>
        <dbReference type="ARBA" id="ARBA00022801"/>
    </source>
</evidence>
<feature type="non-terminal residue" evidence="7">
    <location>
        <position position="1"/>
    </location>
</feature>
<evidence type="ECO:0000259" key="6">
    <source>
        <dbReference type="Pfam" id="PF00933"/>
    </source>
</evidence>
<keyword evidence="5" id="KW-0119">Carbohydrate metabolism</keyword>
<dbReference type="KEGG" id="eiv:EIN_497350"/>
<keyword evidence="4" id="KW-0378">Hydrolase</keyword>
<dbReference type="InterPro" id="IPR017853">
    <property type="entry name" value="GH"/>
</dbReference>
<accession>A0A0A1UG75</accession>
<dbReference type="Pfam" id="PF00933">
    <property type="entry name" value="Glyco_hydro_3"/>
    <property type="match status" value="1"/>
</dbReference>
<gene>
    <name evidence="7" type="ORF">EIN_497350</name>
</gene>
<reference evidence="7 8" key="1">
    <citation type="submission" date="2012-10" db="EMBL/GenBank/DDBJ databases">
        <authorList>
            <person name="Zafar N."/>
            <person name="Inman J."/>
            <person name="Hall N."/>
            <person name="Lorenzi H."/>
            <person name="Caler E."/>
        </authorList>
    </citation>
    <scope>NUCLEOTIDE SEQUENCE [LARGE SCALE GENOMIC DNA]</scope>
    <source>
        <strain evidence="7 8">IP1</strain>
    </source>
</reference>
<evidence type="ECO:0000313" key="7">
    <source>
        <dbReference type="EMBL" id="ELP94585.1"/>
    </source>
</evidence>
<keyword evidence="8" id="KW-1185">Reference proteome</keyword>
<dbReference type="RefSeq" id="XP_004261356.1">
    <property type="nucleotide sequence ID" value="XM_004261308.1"/>
</dbReference>
<dbReference type="VEuPathDB" id="AmoebaDB:EIN_497350"/>
<name>A0A0A1UG75_ENTIV</name>
<evidence type="ECO:0000256" key="2">
    <source>
        <dbReference type="ARBA" id="ARBA00005336"/>
    </source>
</evidence>
<dbReference type="InterPro" id="IPR001764">
    <property type="entry name" value="Glyco_hydro_3_N"/>
</dbReference>
<evidence type="ECO:0000256" key="5">
    <source>
        <dbReference type="ARBA" id="ARBA00023277"/>
    </source>
</evidence>
<evidence type="ECO:0000256" key="3">
    <source>
        <dbReference type="ARBA" id="ARBA00012744"/>
    </source>
</evidence>
<dbReference type="PRINTS" id="PR00133">
    <property type="entry name" value="GLHYDRLASE3"/>
</dbReference>
<dbReference type="Gene3D" id="3.20.20.300">
    <property type="entry name" value="Glycoside hydrolase, family 3, N-terminal domain"/>
    <property type="match status" value="1"/>
</dbReference>
<dbReference type="PROSITE" id="PS00775">
    <property type="entry name" value="GLYCOSYL_HYDROL_F3"/>
    <property type="match status" value="1"/>
</dbReference>
<dbReference type="InterPro" id="IPR036962">
    <property type="entry name" value="Glyco_hydro_3_N_sf"/>
</dbReference>
<feature type="domain" description="Glycoside hydrolase family 3 N-terminal" evidence="6">
    <location>
        <begin position="72"/>
        <end position="253"/>
    </location>
</feature>
<dbReference type="OMA" id="CVEENIG"/>
<dbReference type="InterPro" id="IPR019800">
    <property type="entry name" value="Glyco_hydro_3_AS"/>
</dbReference>
<proteinExistence type="inferred from homology"/>
<feature type="non-terminal residue" evidence="7">
    <location>
        <position position="265"/>
    </location>
</feature>
<evidence type="ECO:0000313" key="8">
    <source>
        <dbReference type="Proteomes" id="UP000014680"/>
    </source>
</evidence>
<dbReference type="InterPro" id="IPR050288">
    <property type="entry name" value="Cellulose_deg_GH3"/>
</dbReference>
<dbReference type="SUPFAM" id="SSF51445">
    <property type="entry name" value="(Trans)glycosidases"/>
    <property type="match status" value="1"/>
</dbReference>